<dbReference type="AlphaFoldDB" id="A0A165I3Z7"/>
<dbReference type="STRING" id="1314781.A0A165I3Z7"/>
<evidence type="ECO:0000313" key="2">
    <source>
        <dbReference type="Proteomes" id="UP000077266"/>
    </source>
</evidence>
<dbReference type="Proteomes" id="UP000077266">
    <property type="component" value="Unassembled WGS sequence"/>
</dbReference>
<reference evidence="1 2" key="1">
    <citation type="journal article" date="2016" name="Mol. Biol. Evol.">
        <title>Comparative Genomics of Early-Diverging Mushroom-Forming Fungi Provides Insights into the Origins of Lignocellulose Decay Capabilities.</title>
        <authorList>
            <person name="Nagy L.G."/>
            <person name="Riley R."/>
            <person name="Tritt A."/>
            <person name="Adam C."/>
            <person name="Daum C."/>
            <person name="Floudas D."/>
            <person name="Sun H."/>
            <person name="Yadav J.S."/>
            <person name="Pangilinan J."/>
            <person name="Larsson K.H."/>
            <person name="Matsuura K."/>
            <person name="Barry K."/>
            <person name="Labutti K."/>
            <person name="Kuo R."/>
            <person name="Ohm R.A."/>
            <person name="Bhattacharya S.S."/>
            <person name="Shirouzu T."/>
            <person name="Yoshinaga Y."/>
            <person name="Martin F.M."/>
            <person name="Grigoriev I.V."/>
            <person name="Hibbett D.S."/>
        </authorList>
    </citation>
    <scope>NUCLEOTIDE SEQUENCE [LARGE SCALE GENOMIC DNA]</scope>
    <source>
        <strain evidence="1 2">HHB12029</strain>
    </source>
</reference>
<dbReference type="OrthoDB" id="3230070at2759"/>
<organism evidence="1 2">
    <name type="scientific">Exidia glandulosa HHB12029</name>
    <dbReference type="NCBI Taxonomy" id="1314781"/>
    <lineage>
        <taxon>Eukaryota</taxon>
        <taxon>Fungi</taxon>
        <taxon>Dikarya</taxon>
        <taxon>Basidiomycota</taxon>
        <taxon>Agaricomycotina</taxon>
        <taxon>Agaricomycetes</taxon>
        <taxon>Auriculariales</taxon>
        <taxon>Exidiaceae</taxon>
        <taxon>Exidia</taxon>
    </lineage>
</organism>
<evidence type="ECO:0008006" key="3">
    <source>
        <dbReference type="Google" id="ProtNLM"/>
    </source>
</evidence>
<dbReference type="InParanoid" id="A0A165I3Z7"/>
<name>A0A165I3Z7_EXIGL</name>
<proteinExistence type="predicted"/>
<keyword evidence="2" id="KW-1185">Reference proteome</keyword>
<dbReference type="EMBL" id="KV426000">
    <property type="protein sequence ID" value="KZV92861.1"/>
    <property type="molecule type" value="Genomic_DNA"/>
</dbReference>
<accession>A0A165I3Z7</accession>
<protein>
    <recommendedName>
        <fullName evidence="3">Reverse transcriptase zinc-binding domain-containing protein</fullName>
    </recommendedName>
</protein>
<gene>
    <name evidence="1" type="ORF">EXIGLDRAFT_584961</name>
</gene>
<evidence type="ECO:0000313" key="1">
    <source>
        <dbReference type="EMBL" id="KZV92861.1"/>
    </source>
</evidence>
<sequence length="86" mass="9760">RLTQCRSGHAHTGEYYRMISKPERGLACCCGAALQTRDHILAECPRYERYRNVLRNVSPELSTTQLLGTREGIRATSTFLRRSGAF</sequence>
<feature type="non-terminal residue" evidence="1">
    <location>
        <position position="86"/>
    </location>
</feature>
<feature type="non-terminal residue" evidence="1">
    <location>
        <position position="1"/>
    </location>
</feature>